<sequence>MNKFKIICTTDIHGTIYPVDFSSNQTVDFGLSRFATYLEEQRAENEVLLIDNGDVNQGSPFVTFANKNEPMNIMAKALNKLQYDFVNIGNHDFNFGSDFFIKYINELEGTSIVTNVLYNGKTIGQSQVVTLPEYDVKIGIVGVVTDYISNWEKPANLTGLTILSVMETLKKEVASLKEKVDKIVVCYHGGLERNPETGEPTETLTGENVGYEIVTKIPGIDLLLSGHQHRSIVTHIGDTLVLQAANNVREVMEVTYDAGVFTGKLVPMHEYSSDQTFLESFSDVYNQTQHWLDEKIGPGAEGLSVSDIIEVQKEPNTFTRMINQAQLAFSDADISSTSLYDSTIGFAEEITYRQLAANFPFPNTLVLMEITGAILKEYLEWNANYWTLENDEIVVNPTYLEPKRQIYNYDIFEGIEYTINVQKPSGERIEDLTFEKKIVQDHDVFRIVINNYRASGGGDFHMLKKGTILKEYSEEIIDVMYDFLKNTDLTDLNKQQTANTMLTK</sequence>
<dbReference type="GO" id="GO:0009166">
    <property type="term" value="P:nucleotide catabolic process"/>
    <property type="evidence" value="ECO:0007669"/>
    <property type="project" value="InterPro"/>
</dbReference>
<dbReference type="InterPro" id="IPR029052">
    <property type="entry name" value="Metallo-depent_PP-like"/>
</dbReference>
<dbReference type="GO" id="GO:0000166">
    <property type="term" value="F:nucleotide binding"/>
    <property type="evidence" value="ECO:0007669"/>
    <property type="project" value="UniProtKB-KW"/>
</dbReference>
<reference evidence="6" key="1">
    <citation type="submission" date="2018-12" db="EMBL/GenBank/DDBJ databases">
        <title>Complete genome sequencing of Jeotgalibaca sp. H21T32.</title>
        <authorList>
            <person name="Bae J.-W."/>
            <person name="Lee S.-Y."/>
        </authorList>
    </citation>
    <scope>NUCLEOTIDE SEQUENCE [LARGE SCALE GENOMIC DNA]</scope>
    <source>
        <strain evidence="6">H21T32</strain>
    </source>
</reference>
<dbReference type="Proteomes" id="UP000273326">
    <property type="component" value="Chromosome"/>
</dbReference>
<dbReference type="GO" id="GO:0016787">
    <property type="term" value="F:hydrolase activity"/>
    <property type="evidence" value="ECO:0007669"/>
    <property type="project" value="UniProtKB-KW"/>
</dbReference>
<keyword evidence="1" id="KW-0732">Signal</keyword>
<proteinExistence type="inferred from homology"/>
<dbReference type="PANTHER" id="PTHR11575">
    <property type="entry name" value="5'-NUCLEOTIDASE-RELATED"/>
    <property type="match status" value="1"/>
</dbReference>
<gene>
    <name evidence="5" type="ORF">EJN90_01805</name>
</gene>
<evidence type="ECO:0000313" key="6">
    <source>
        <dbReference type="Proteomes" id="UP000273326"/>
    </source>
</evidence>
<dbReference type="Gene3D" id="3.60.21.10">
    <property type="match status" value="1"/>
</dbReference>
<dbReference type="SUPFAM" id="SSF56300">
    <property type="entry name" value="Metallo-dependent phosphatases"/>
    <property type="match status" value="1"/>
</dbReference>
<dbReference type="OrthoDB" id="9801679at2"/>
<comment type="similarity">
    <text evidence="2">Belongs to the 5'-nucleotidase family.</text>
</comment>
<dbReference type="Gene3D" id="3.90.780.10">
    <property type="entry name" value="5'-Nucleotidase, C-terminal domain"/>
    <property type="match status" value="1"/>
</dbReference>
<accession>A0A3S9H851</accession>
<feature type="domain" description="5'-Nucleotidase C-terminal" evidence="4">
    <location>
        <begin position="312"/>
        <end position="464"/>
    </location>
</feature>
<evidence type="ECO:0000256" key="1">
    <source>
        <dbReference type="ARBA" id="ARBA00022729"/>
    </source>
</evidence>
<dbReference type="PANTHER" id="PTHR11575:SF6">
    <property type="entry name" value="2',3'-CYCLIC-NUCLEOTIDE 2'-PHOSPHODIESTERASE_3'-NUCLEOTIDASE"/>
    <property type="match status" value="1"/>
</dbReference>
<dbReference type="InterPro" id="IPR008334">
    <property type="entry name" value="5'-Nucleotdase_C"/>
</dbReference>
<dbReference type="KEGG" id="jeh:EJN90_01805"/>
<evidence type="ECO:0000259" key="3">
    <source>
        <dbReference type="Pfam" id="PF00149"/>
    </source>
</evidence>
<dbReference type="InterPro" id="IPR036907">
    <property type="entry name" value="5'-Nucleotdase_C_sf"/>
</dbReference>
<dbReference type="InterPro" id="IPR006179">
    <property type="entry name" value="5_nucleotidase/apyrase"/>
</dbReference>
<name>A0A3S9H851_9LACT</name>
<evidence type="ECO:0000259" key="4">
    <source>
        <dbReference type="Pfam" id="PF02872"/>
    </source>
</evidence>
<dbReference type="SUPFAM" id="SSF55816">
    <property type="entry name" value="5'-nucleotidase (syn. UDP-sugar hydrolase), C-terminal domain"/>
    <property type="match status" value="1"/>
</dbReference>
<dbReference type="AlphaFoldDB" id="A0A3S9H851"/>
<keyword evidence="2" id="KW-0378">Hydrolase</keyword>
<feature type="domain" description="Calcineurin-like phosphoesterase" evidence="3">
    <location>
        <begin position="4"/>
        <end position="230"/>
    </location>
</feature>
<dbReference type="InterPro" id="IPR004843">
    <property type="entry name" value="Calcineurin-like_PHP"/>
</dbReference>
<protein>
    <submittedName>
        <fullName evidence="5">Bifunctional metallophosphatase/5'-nucleotidase</fullName>
    </submittedName>
</protein>
<dbReference type="Pfam" id="PF02872">
    <property type="entry name" value="5_nucleotid_C"/>
    <property type="match status" value="1"/>
</dbReference>
<keyword evidence="2" id="KW-0547">Nucleotide-binding</keyword>
<evidence type="ECO:0000313" key="5">
    <source>
        <dbReference type="EMBL" id="AZP03506.1"/>
    </source>
</evidence>
<dbReference type="GO" id="GO:0030288">
    <property type="term" value="C:outer membrane-bounded periplasmic space"/>
    <property type="evidence" value="ECO:0007669"/>
    <property type="project" value="TreeGrafter"/>
</dbReference>
<keyword evidence="6" id="KW-1185">Reference proteome</keyword>
<evidence type="ECO:0000256" key="2">
    <source>
        <dbReference type="RuleBase" id="RU362119"/>
    </source>
</evidence>
<dbReference type="PRINTS" id="PR01607">
    <property type="entry name" value="APYRASEFAMLY"/>
</dbReference>
<dbReference type="RefSeq" id="WP_126108597.1">
    <property type="nucleotide sequence ID" value="NZ_CP034465.1"/>
</dbReference>
<organism evidence="5 6">
    <name type="scientific">Jeotgalibaca ciconiae</name>
    <dbReference type="NCBI Taxonomy" id="2496265"/>
    <lineage>
        <taxon>Bacteria</taxon>
        <taxon>Bacillati</taxon>
        <taxon>Bacillota</taxon>
        <taxon>Bacilli</taxon>
        <taxon>Lactobacillales</taxon>
        <taxon>Carnobacteriaceae</taxon>
        <taxon>Jeotgalibaca</taxon>
    </lineage>
</organism>
<dbReference type="EMBL" id="CP034465">
    <property type="protein sequence ID" value="AZP03506.1"/>
    <property type="molecule type" value="Genomic_DNA"/>
</dbReference>
<dbReference type="Pfam" id="PF00149">
    <property type="entry name" value="Metallophos"/>
    <property type="match status" value="1"/>
</dbReference>